<proteinExistence type="predicted"/>
<evidence type="ECO:0000313" key="2">
    <source>
        <dbReference type="EMBL" id="MPC09432.1"/>
    </source>
</evidence>
<comment type="caution">
    <text evidence="2">The sequence shown here is derived from an EMBL/GenBank/DDBJ whole genome shotgun (WGS) entry which is preliminary data.</text>
</comment>
<reference evidence="2 3" key="1">
    <citation type="submission" date="2019-05" db="EMBL/GenBank/DDBJ databases">
        <title>Another draft genome of Portunus trituberculatus and its Hox gene families provides insights of decapod evolution.</title>
        <authorList>
            <person name="Jeong J.-H."/>
            <person name="Song I."/>
            <person name="Kim S."/>
            <person name="Choi T."/>
            <person name="Kim D."/>
            <person name="Ryu S."/>
            <person name="Kim W."/>
        </authorList>
    </citation>
    <scope>NUCLEOTIDE SEQUENCE [LARGE SCALE GENOMIC DNA]</scope>
    <source>
        <tissue evidence="2">Muscle</tissue>
    </source>
</reference>
<sequence length="97" mass="10582">MPHVPQLAAQSQDWWNQRPSRGSSPEMRSMIVQTPNAASPLATLLAPHMCSSCSDFRVSDLFRGIAENTQNSHHHAMVLPQSTATADSGADILKLML</sequence>
<evidence type="ECO:0000313" key="3">
    <source>
        <dbReference type="Proteomes" id="UP000324222"/>
    </source>
</evidence>
<protein>
    <submittedName>
        <fullName evidence="2">Uncharacterized protein</fullName>
    </submittedName>
</protein>
<accession>A0A5B7CIB8</accession>
<name>A0A5B7CIB8_PORTR</name>
<organism evidence="2 3">
    <name type="scientific">Portunus trituberculatus</name>
    <name type="common">Swimming crab</name>
    <name type="synonym">Neptunus trituberculatus</name>
    <dbReference type="NCBI Taxonomy" id="210409"/>
    <lineage>
        <taxon>Eukaryota</taxon>
        <taxon>Metazoa</taxon>
        <taxon>Ecdysozoa</taxon>
        <taxon>Arthropoda</taxon>
        <taxon>Crustacea</taxon>
        <taxon>Multicrustacea</taxon>
        <taxon>Malacostraca</taxon>
        <taxon>Eumalacostraca</taxon>
        <taxon>Eucarida</taxon>
        <taxon>Decapoda</taxon>
        <taxon>Pleocyemata</taxon>
        <taxon>Brachyura</taxon>
        <taxon>Eubrachyura</taxon>
        <taxon>Portunoidea</taxon>
        <taxon>Portunidae</taxon>
        <taxon>Portuninae</taxon>
        <taxon>Portunus</taxon>
    </lineage>
</organism>
<feature type="compositionally biased region" description="Polar residues" evidence="1">
    <location>
        <begin position="8"/>
        <end position="23"/>
    </location>
</feature>
<feature type="region of interest" description="Disordered" evidence="1">
    <location>
        <begin position="1"/>
        <end position="27"/>
    </location>
</feature>
<dbReference type="AlphaFoldDB" id="A0A5B7CIB8"/>
<keyword evidence="3" id="KW-1185">Reference proteome</keyword>
<dbReference type="EMBL" id="VSRR010000069">
    <property type="protein sequence ID" value="MPC09432.1"/>
    <property type="molecule type" value="Genomic_DNA"/>
</dbReference>
<evidence type="ECO:0000256" key="1">
    <source>
        <dbReference type="SAM" id="MobiDB-lite"/>
    </source>
</evidence>
<gene>
    <name evidence="2" type="ORF">E2C01_002045</name>
</gene>
<dbReference type="Proteomes" id="UP000324222">
    <property type="component" value="Unassembled WGS sequence"/>
</dbReference>